<dbReference type="PANTHER" id="PTHR47197:SF3">
    <property type="entry name" value="DIHYDRO-HEME D1 DEHYDROGENASE"/>
    <property type="match status" value="1"/>
</dbReference>
<dbReference type="InterPro" id="IPR011042">
    <property type="entry name" value="6-blade_b-propeller_TolB-like"/>
</dbReference>
<evidence type="ECO:0000313" key="1">
    <source>
        <dbReference type="EMBL" id="CAC5423744.1"/>
    </source>
</evidence>
<evidence type="ECO:0000313" key="2">
    <source>
        <dbReference type="Proteomes" id="UP000507470"/>
    </source>
</evidence>
<protein>
    <submittedName>
        <fullName evidence="1">Uncharacterized protein</fullName>
    </submittedName>
</protein>
<dbReference type="EMBL" id="CACVKT020009852">
    <property type="protein sequence ID" value="CAC5423744.1"/>
    <property type="molecule type" value="Genomic_DNA"/>
</dbReference>
<dbReference type="SUPFAM" id="SSF101898">
    <property type="entry name" value="NHL repeat"/>
    <property type="match status" value="1"/>
</dbReference>
<reference evidence="1 2" key="1">
    <citation type="submission" date="2020-06" db="EMBL/GenBank/DDBJ databases">
        <authorList>
            <person name="Li R."/>
            <person name="Bekaert M."/>
        </authorList>
    </citation>
    <scope>NUCLEOTIDE SEQUENCE [LARGE SCALE GENOMIC DNA]</scope>
    <source>
        <strain evidence="2">wild</strain>
    </source>
</reference>
<dbReference type="Gene3D" id="2.120.10.30">
    <property type="entry name" value="TolB, C-terminal domain"/>
    <property type="match status" value="1"/>
</dbReference>
<keyword evidence="2" id="KW-1185">Reference proteome</keyword>
<accession>A0A6J8ET28</accession>
<organism evidence="1 2">
    <name type="scientific">Mytilus coruscus</name>
    <name type="common">Sea mussel</name>
    <dbReference type="NCBI Taxonomy" id="42192"/>
    <lineage>
        <taxon>Eukaryota</taxon>
        <taxon>Metazoa</taxon>
        <taxon>Spiralia</taxon>
        <taxon>Lophotrochozoa</taxon>
        <taxon>Mollusca</taxon>
        <taxon>Bivalvia</taxon>
        <taxon>Autobranchia</taxon>
        <taxon>Pteriomorphia</taxon>
        <taxon>Mytilida</taxon>
        <taxon>Mytiloidea</taxon>
        <taxon>Mytilidae</taxon>
        <taxon>Mytilinae</taxon>
        <taxon>Mytilus</taxon>
    </lineage>
</organism>
<dbReference type="InterPro" id="IPR051200">
    <property type="entry name" value="Host-pathogen_enzymatic-act"/>
</dbReference>
<dbReference type="AlphaFoldDB" id="A0A6J8ET28"/>
<dbReference type="PANTHER" id="PTHR47197">
    <property type="entry name" value="PROTEIN NIRF"/>
    <property type="match status" value="1"/>
</dbReference>
<sequence>MKFEKDVAELGKIEVKFSSSKKVLLQKEKREQIFVPISNTLENIKLTNIRSFQTPTGTSKDTFITGIDMFYDGKIVLADESKCRLAITNQEGELIKTVQLGERCYDVAVIDKDTVATTLFLKRKVVIIDVNSAKVQRNLPTKDYCHGIISTGEQLVVSLYNKTIQLFDLSGNALSTSSTAADSGHCSVLNDKLYYTTYKSGVVYSTTLDGEVRWKFDCQKSDYPTGITNDTSGNIFVACRDSNQLTVVGQDGEKSRVLLTEEE</sequence>
<proteinExistence type="predicted"/>
<gene>
    <name evidence="1" type="ORF">MCOR_55714</name>
</gene>
<dbReference type="Proteomes" id="UP000507470">
    <property type="component" value="Unassembled WGS sequence"/>
</dbReference>
<name>A0A6J8ET28_MYTCO</name>
<dbReference type="OrthoDB" id="10665373at2759"/>